<keyword evidence="2" id="KW-0812">Transmembrane</keyword>
<protein>
    <recommendedName>
        <fullName evidence="4">Renin receptor N-terminal domain-containing protein</fullName>
    </recommendedName>
</protein>
<evidence type="ECO:0000256" key="2">
    <source>
        <dbReference type="SAM" id="Phobius"/>
    </source>
</evidence>
<sequence length="532" mass="58520">MRSSIILFFVLAATCVALAVKSDIKYFENRSGDIILEPSNAQNSLLFLKGNVFGDHQINNIADTQISNLISHVMGLLPLNANNNRKNFPSVPLFNKPKLNLLFTVDSVSQDDLVNTQFLGLNNMVSVEKTFFPLDNVAESSTIATGVTPDMHGIVSSTWVSPIDGQKIQAFNHNAQSLAANMADVLSQTFGGRSLIVSASADYKLASAHAVHKSLSKELAKGNHFGLFLNNRGFQSLYHRESALDLINKNIESVLYTNAFKQFVLAACCKASMSNGVFTIVNGNQQTIKFNFDEKIDRVVLSELVMLYKLVDTIKNDAHFNKLAADSIPDMLSFSFASLSNLRTLYGADSLQFVTALKMIDNAMQNAFSTLSTVYGDRVACEAVTLAPQSHFPAETREKIVQIVGKSVNHLDTTFPHFYLKSSARSQKFDFCQQINAIEGVVAHCVEHLLDETIDSAEPTAAPADKNTSSASSSEPADDNQGTTSKIALFQIFLFFPIVWVCFVVGGILYMMGVSFDANRDTLLYRSTERQY</sequence>
<gene>
    <name evidence="5" type="ORF">CYY_006493</name>
</gene>
<feature type="transmembrane region" description="Helical" evidence="2">
    <location>
        <begin position="488"/>
        <end position="510"/>
    </location>
</feature>
<evidence type="ECO:0000256" key="3">
    <source>
        <dbReference type="SAM" id="SignalP"/>
    </source>
</evidence>
<keyword evidence="6" id="KW-1185">Reference proteome</keyword>
<dbReference type="EMBL" id="AJWJ01000302">
    <property type="protein sequence ID" value="KAF2072196.1"/>
    <property type="molecule type" value="Genomic_DNA"/>
</dbReference>
<dbReference type="Gene3D" id="3.40.720.10">
    <property type="entry name" value="Alkaline Phosphatase, subunit A"/>
    <property type="match status" value="1"/>
</dbReference>
<keyword evidence="2" id="KW-1133">Transmembrane helix</keyword>
<feature type="chain" id="PRO_5035272867" description="Renin receptor N-terminal domain-containing protein" evidence="3">
    <location>
        <begin position="20"/>
        <end position="532"/>
    </location>
</feature>
<dbReference type="GO" id="GO:0038023">
    <property type="term" value="F:signaling receptor activity"/>
    <property type="evidence" value="ECO:0007669"/>
    <property type="project" value="InterPro"/>
</dbReference>
<evidence type="ECO:0000313" key="6">
    <source>
        <dbReference type="Proteomes" id="UP000695562"/>
    </source>
</evidence>
<dbReference type="Pfam" id="PF25294">
    <property type="entry name" value="RENR_N"/>
    <property type="match status" value="1"/>
</dbReference>
<feature type="compositionally biased region" description="Polar residues" evidence="1">
    <location>
        <begin position="466"/>
        <end position="480"/>
    </location>
</feature>
<dbReference type="SUPFAM" id="SSF53649">
    <property type="entry name" value="Alkaline phosphatase-like"/>
    <property type="match status" value="1"/>
</dbReference>
<feature type="signal peptide" evidence="3">
    <location>
        <begin position="1"/>
        <end position="19"/>
    </location>
</feature>
<comment type="caution">
    <text evidence="5">The sequence shown here is derived from an EMBL/GenBank/DDBJ whole genome shotgun (WGS) entry which is preliminary data.</text>
</comment>
<evidence type="ECO:0000313" key="5">
    <source>
        <dbReference type="EMBL" id="KAF2072196.1"/>
    </source>
</evidence>
<evidence type="ECO:0000256" key="1">
    <source>
        <dbReference type="SAM" id="MobiDB-lite"/>
    </source>
</evidence>
<name>A0A8J4URG8_9MYCE</name>
<reference evidence="5" key="1">
    <citation type="submission" date="2020-01" db="EMBL/GenBank/DDBJ databases">
        <title>Development of genomics and gene disruption for Polysphondylium violaceum indicates a role for the polyketide synthase stlB in stalk morphogenesis.</title>
        <authorList>
            <person name="Narita B."/>
            <person name="Kawabe Y."/>
            <person name="Kin K."/>
            <person name="Saito T."/>
            <person name="Gibbs R."/>
            <person name="Kuspa A."/>
            <person name="Muzny D."/>
            <person name="Queller D."/>
            <person name="Richards S."/>
            <person name="Strassman J."/>
            <person name="Sucgang R."/>
            <person name="Worley K."/>
            <person name="Schaap P."/>
        </authorList>
    </citation>
    <scope>NUCLEOTIDE SEQUENCE</scope>
    <source>
        <strain evidence="5">QSvi11</strain>
    </source>
</reference>
<dbReference type="AlphaFoldDB" id="A0A8J4URG8"/>
<accession>A0A8J4URG8</accession>
<keyword evidence="2" id="KW-0472">Membrane</keyword>
<keyword evidence="3" id="KW-0732">Signal</keyword>
<organism evidence="5 6">
    <name type="scientific">Polysphondylium violaceum</name>
    <dbReference type="NCBI Taxonomy" id="133409"/>
    <lineage>
        <taxon>Eukaryota</taxon>
        <taxon>Amoebozoa</taxon>
        <taxon>Evosea</taxon>
        <taxon>Eumycetozoa</taxon>
        <taxon>Dictyostelia</taxon>
        <taxon>Dictyosteliales</taxon>
        <taxon>Dictyosteliaceae</taxon>
        <taxon>Polysphondylium</taxon>
    </lineage>
</organism>
<evidence type="ECO:0000259" key="4">
    <source>
        <dbReference type="Pfam" id="PF25294"/>
    </source>
</evidence>
<dbReference type="Proteomes" id="UP000695562">
    <property type="component" value="Unassembled WGS sequence"/>
</dbReference>
<dbReference type="PANTHER" id="PTHR13351:SF1">
    <property type="entry name" value="RENIN RECEPTOR"/>
    <property type="match status" value="1"/>
</dbReference>
<dbReference type="InterPro" id="IPR017850">
    <property type="entry name" value="Alkaline_phosphatase_core_sf"/>
</dbReference>
<feature type="region of interest" description="Disordered" evidence="1">
    <location>
        <begin position="457"/>
        <end position="480"/>
    </location>
</feature>
<feature type="domain" description="Renin receptor N-terminal" evidence="4">
    <location>
        <begin position="289"/>
        <end position="386"/>
    </location>
</feature>
<dbReference type="OrthoDB" id="18158at2759"/>
<dbReference type="InterPro" id="IPR057318">
    <property type="entry name" value="RENR_N"/>
</dbReference>
<dbReference type="PANTHER" id="PTHR13351">
    <property type="entry name" value="RENIN RECEPTOR"/>
    <property type="match status" value="1"/>
</dbReference>
<proteinExistence type="predicted"/>
<dbReference type="GO" id="GO:0009897">
    <property type="term" value="C:external side of plasma membrane"/>
    <property type="evidence" value="ECO:0007669"/>
    <property type="project" value="TreeGrafter"/>
</dbReference>
<dbReference type="InterPro" id="IPR012493">
    <property type="entry name" value="Renin_rcpt"/>
</dbReference>